<organism evidence="1 2">
    <name type="scientific">Haloferula rosea</name>
    <dbReference type="NCBI Taxonomy" id="490093"/>
    <lineage>
        <taxon>Bacteria</taxon>
        <taxon>Pseudomonadati</taxon>
        <taxon>Verrucomicrobiota</taxon>
        <taxon>Verrucomicrobiia</taxon>
        <taxon>Verrucomicrobiales</taxon>
        <taxon>Verrucomicrobiaceae</taxon>
        <taxon>Haloferula</taxon>
    </lineage>
</organism>
<protein>
    <submittedName>
        <fullName evidence="1">Uncharacterized protein</fullName>
    </submittedName>
</protein>
<dbReference type="EMBL" id="JAENII010000002">
    <property type="protein sequence ID" value="MBK1826241.1"/>
    <property type="molecule type" value="Genomic_DNA"/>
</dbReference>
<dbReference type="Proteomes" id="UP000658278">
    <property type="component" value="Unassembled WGS sequence"/>
</dbReference>
<evidence type="ECO:0000313" key="2">
    <source>
        <dbReference type="Proteomes" id="UP000658278"/>
    </source>
</evidence>
<gene>
    <name evidence="1" type="ORF">JIN81_04370</name>
</gene>
<evidence type="ECO:0000313" key="1">
    <source>
        <dbReference type="EMBL" id="MBK1826241.1"/>
    </source>
</evidence>
<keyword evidence="2" id="KW-1185">Reference proteome</keyword>
<sequence>MYDYIASGIYASQLKQGQDALGSDLGSTNAQLRSLTDLVRKMALVNQALLELMKEKTGLSDEELRLKVREVDLRDGYEDGKLTAGPVVCPKCGFNVTAGSLSCQTCGAKIAPKYPYES</sequence>
<dbReference type="RefSeq" id="WP_234044455.1">
    <property type="nucleotide sequence ID" value="NZ_JAENII010000002.1"/>
</dbReference>
<accession>A0A934RC23</accession>
<reference evidence="1" key="1">
    <citation type="submission" date="2021-01" db="EMBL/GenBank/DDBJ databases">
        <title>Modified the classification status of verrucomicrobia.</title>
        <authorList>
            <person name="Feng X."/>
        </authorList>
    </citation>
    <scope>NUCLEOTIDE SEQUENCE</scope>
    <source>
        <strain evidence="1">KCTC 22201</strain>
    </source>
</reference>
<dbReference type="AlphaFoldDB" id="A0A934RC23"/>
<proteinExistence type="predicted"/>
<name>A0A934RC23_9BACT</name>
<comment type="caution">
    <text evidence="1">The sequence shown here is derived from an EMBL/GenBank/DDBJ whole genome shotgun (WGS) entry which is preliminary data.</text>
</comment>